<feature type="region of interest" description="Disordered" evidence="1">
    <location>
        <begin position="344"/>
        <end position="484"/>
    </location>
</feature>
<evidence type="ECO:0000256" key="1">
    <source>
        <dbReference type="SAM" id="MobiDB-lite"/>
    </source>
</evidence>
<feature type="region of interest" description="Disordered" evidence="1">
    <location>
        <begin position="564"/>
        <end position="585"/>
    </location>
</feature>
<feature type="compositionally biased region" description="Basic and acidic residues" evidence="1">
    <location>
        <begin position="461"/>
        <end position="480"/>
    </location>
</feature>
<evidence type="ECO:0000313" key="2">
    <source>
        <dbReference type="EMBL" id="CAE2281042.1"/>
    </source>
</evidence>
<feature type="compositionally biased region" description="Basic and acidic residues" evidence="1">
    <location>
        <begin position="391"/>
        <end position="401"/>
    </location>
</feature>
<sequence length="745" mass="81854">MARLKTNALLEGLSLEMFKLFYQLSESNNFEALIVLLEALTSGTMLASLVVQDLSNAVWFAGANEEDQVQQVLSSCSDSPTESLRSLFLTLMVEENYQLEEDIKSLVDEARTMSSLLPAELMRDVIVSLSTSTSPIARLLQRSHFQRFDDSKCWAQDGEPTSLGNDMNAGAAAPRHSTFDELRRSIEREKLLLGTQGSTDLQSSASLKVMPSQLAREEGKESFIRFEDMQKTLAFELWGIGEGSTRLLEVLQASHVSNNAAVSDSPSSCDVSLDASSRLDSLSFISRSNLLPSSQEQPPRTGGRASDLEGEDVEGMLLQTQGEGRDSQQEAFHAHVKRIGEAVKPKHHVQTRVRALSNGGNKMMPEYLSRRSTSRAHGLSQLHRSCSPTSDAEKENRKQLEAARTVTSSSSHSKSPSRLPKKLQKAQSIANKSEASASRQRLEDKKAQGSRRPQSSSANTRDMKTGSRHPAKDNSKKSKTENSSPWILMQLQEGGSAASIDAVEDVDGLPAGPPPGLSSTSRRTSKRSIVERCEWLQQEWAILILQASIRRALANNAARAEQQRAHGRAARWTSNRGKRGEQEVPAEVKVSAGREKKLPLRAVPFEDVNRRRAAREKVAVKRQGKAASKSPALWVPFNLGDRPSARRENLAEESGALSFLYTSQSTLLSGSSLRSLLPLQSLETSSEEDLNSLGDLSGFRVLMSRGRGAGGGGVVRTCMRLKMMRKAFVSWAESRSVKGETMRLY</sequence>
<reference evidence="2" key="1">
    <citation type="submission" date="2021-01" db="EMBL/GenBank/DDBJ databases">
        <authorList>
            <person name="Corre E."/>
            <person name="Pelletier E."/>
            <person name="Niang G."/>
            <person name="Scheremetjew M."/>
            <person name="Finn R."/>
            <person name="Kale V."/>
            <person name="Holt S."/>
            <person name="Cochrane G."/>
            <person name="Meng A."/>
            <person name="Brown T."/>
            <person name="Cohen L."/>
        </authorList>
    </citation>
    <scope>NUCLEOTIDE SEQUENCE</scope>
    <source>
        <strain evidence="2">CCMP 2712</strain>
    </source>
</reference>
<feature type="region of interest" description="Disordered" evidence="1">
    <location>
        <begin position="289"/>
        <end position="310"/>
    </location>
</feature>
<gene>
    <name evidence="2" type="ORF">GTHE00462_LOCUS9046</name>
</gene>
<feature type="compositionally biased region" description="Polar residues" evidence="1">
    <location>
        <begin position="451"/>
        <end position="460"/>
    </location>
</feature>
<organism evidence="2">
    <name type="scientific">Guillardia theta</name>
    <name type="common">Cryptophyte</name>
    <name type="synonym">Cryptomonas phi</name>
    <dbReference type="NCBI Taxonomy" id="55529"/>
    <lineage>
        <taxon>Eukaryota</taxon>
        <taxon>Cryptophyceae</taxon>
        <taxon>Pyrenomonadales</taxon>
        <taxon>Geminigeraceae</taxon>
        <taxon>Guillardia</taxon>
    </lineage>
</organism>
<protein>
    <submittedName>
        <fullName evidence="2">Uncharacterized protein</fullName>
    </submittedName>
</protein>
<accession>A0A7S4K1J6</accession>
<feature type="compositionally biased region" description="Polar residues" evidence="1">
    <location>
        <begin position="425"/>
        <end position="439"/>
    </location>
</feature>
<feature type="region of interest" description="Disordered" evidence="1">
    <location>
        <begin position="505"/>
        <end position="525"/>
    </location>
</feature>
<feature type="compositionally biased region" description="Polar residues" evidence="1">
    <location>
        <begin position="289"/>
        <end position="298"/>
    </location>
</feature>
<dbReference type="AlphaFoldDB" id="A0A7S4K1J6"/>
<proteinExistence type="predicted"/>
<feature type="compositionally biased region" description="Low complexity" evidence="1">
    <location>
        <begin position="408"/>
        <end position="417"/>
    </location>
</feature>
<dbReference type="EMBL" id="HBKN01011471">
    <property type="protein sequence ID" value="CAE2281042.1"/>
    <property type="molecule type" value="Transcribed_RNA"/>
</dbReference>
<name>A0A7S4K1J6_GUITH</name>